<evidence type="ECO:0000256" key="2">
    <source>
        <dbReference type="ARBA" id="ARBA00022525"/>
    </source>
</evidence>
<reference evidence="6" key="1">
    <citation type="journal article" date="2017" name="Genome Biol. Evol.">
        <title>Divergence of the Venom Exogene Repertoire in Two Sister Species of Turriconus.</title>
        <authorList>
            <person name="Li Q."/>
            <person name="Barghi N."/>
            <person name="Lu A."/>
            <person name="Fedosov A.E."/>
            <person name="Bandyopadhyay P.K."/>
            <person name="Lluisma A.O."/>
            <person name="Concepcion G.P."/>
            <person name="Yandell M."/>
            <person name="Olivera B.M."/>
            <person name="Safavi-Hemami H."/>
        </authorList>
    </citation>
    <scope>NUCLEOTIDE SEQUENCE</scope>
    <source>
        <strain evidence="6">T_Ps5.1ii</strain>
    </source>
</reference>
<dbReference type="InterPro" id="IPR031565">
    <property type="entry name" value="T-conotoxin"/>
</dbReference>
<accession>A0A291C2U9</accession>
<dbReference type="GO" id="GO:0005576">
    <property type="term" value="C:extracellular region"/>
    <property type="evidence" value="ECO:0007669"/>
    <property type="project" value="UniProtKB-SubCell"/>
</dbReference>
<dbReference type="Pfam" id="PF16981">
    <property type="entry name" value="Chi-conotoxin"/>
    <property type="match status" value="1"/>
</dbReference>
<evidence type="ECO:0000256" key="4">
    <source>
        <dbReference type="ARBA" id="ARBA00022729"/>
    </source>
</evidence>
<evidence type="ECO:0000256" key="5">
    <source>
        <dbReference type="RuleBase" id="RU367125"/>
    </source>
</evidence>
<evidence type="ECO:0000256" key="3">
    <source>
        <dbReference type="ARBA" id="ARBA00022656"/>
    </source>
</evidence>
<dbReference type="EMBL" id="MF576955">
    <property type="protein sequence ID" value="ATF27789.1"/>
    <property type="molecule type" value="mRNA"/>
</dbReference>
<name>A0A291C2U9_CONPC</name>
<reference evidence="6" key="2">
    <citation type="submission" date="2017-07" db="EMBL/GenBank/DDBJ databases">
        <authorList>
            <person name="Sun Z.S."/>
            <person name="Albrecht U."/>
            <person name="Echele G."/>
            <person name="Lee C.C."/>
        </authorList>
    </citation>
    <scope>NUCLEOTIDE SEQUENCE</scope>
    <source>
        <strain evidence="6">T_Ps5.1ii</strain>
    </source>
</reference>
<organism evidence="6">
    <name type="scientific">Conus praecellens</name>
    <name type="common">Admirable cone</name>
    <dbReference type="NCBI Taxonomy" id="128530"/>
    <lineage>
        <taxon>Eukaryota</taxon>
        <taxon>Metazoa</taxon>
        <taxon>Spiralia</taxon>
        <taxon>Lophotrochozoa</taxon>
        <taxon>Mollusca</taxon>
        <taxon>Gastropoda</taxon>
        <taxon>Caenogastropoda</taxon>
        <taxon>Neogastropoda</taxon>
        <taxon>Conoidea</taxon>
        <taxon>Conidae</taxon>
        <taxon>Conus</taxon>
        <taxon>Turriconus</taxon>
    </lineage>
</organism>
<evidence type="ECO:0000313" key="6">
    <source>
        <dbReference type="EMBL" id="ATF27789.1"/>
    </source>
</evidence>
<evidence type="ECO:0000256" key="1">
    <source>
        <dbReference type="ARBA" id="ARBA00004613"/>
    </source>
</evidence>
<dbReference type="GO" id="GO:0090729">
    <property type="term" value="F:toxin activity"/>
    <property type="evidence" value="ECO:0007669"/>
    <property type="project" value="UniProtKB-UniRule"/>
</dbReference>
<dbReference type="AlphaFoldDB" id="A0A291C2U9"/>
<keyword evidence="4 5" id="KW-0732">Signal</keyword>
<sequence>MRCLPVFIILLLLIPSAHSILARPKTEVDVPLDSLDDNAKRTLQTLWNARDECCDKHPWCCLG</sequence>
<proteinExistence type="evidence at transcript level"/>
<protein>
    <recommendedName>
        <fullName evidence="5">Conotoxin</fullName>
    </recommendedName>
</protein>
<keyword evidence="2 5" id="KW-0964">Secreted</keyword>
<feature type="chain" id="PRO_5028505555" description="Conotoxin" evidence="5">
    <location>
        <begin position="20"/>
        <end position="63"/>
    </location>
</feature>
<comment type="subcellular location">
    <subcellularLocation>
        <location evidence="1 5">Secreted</location>
    </subcellularLocation>
</comment>
<keyword evidence="3 5" id="KW-0800">Toxin</keyword>
<feature type="signal peptide" evidence="5">
    <location>
        <begin position="1"/>
        <end position="19"/>
    </location>
</feature>
<comment type="similarity">
    <text evidence="5">Belongs to the conotoxin T superfamily.</text>
</comment>